<sequence length="165" mass="17577">MMEIVMKRSCWIVIIALLSVQLPAMSRNAVAAEPEQVEVPAGVGAITVKITGLRSSDGNLSVALFNAKKGFPGKYDRAIRKAKTPAAGSAHVVVFGDVPYGTYAVAVQHDENGNGKLDANFLGMPKEGVGTSNNPKSKFGPPSFDDAAFVLDRKSVELTINLRYL</sequence>
<dbReference type="EMBL" id="VDCH01000036">
    <property type="protein sequence ID" value="TNJ36773.1"/>
    <property type="molecule type" value="Genomic_DNA"/>
</dbReference>
<evidence type="ECO:0000313" key="2">
    <source>
        <dbReference type="EMBL" id="TNJ36773.1"/>
    </source>
</evidence>
<reference evidence="2 3" key="1">
    <citation type="submission" date="2019-05" db="EMBL/GenBank/DDBJ databases">
        <title>Draft Whole-Genome sequence of the green sulfur bacterium Chlorobaculum thiosulfatiphilum DSM 249.</title>
        <authorList>
            <person name="Meyer T.E."/>
            <person name="Kyndt J.A."/>
        </authorList>
    </citation>
    <scope>NUCLEOTIDE SEQUENCE [LARGE SCALE GENOMIC DNA]</scope>
    <source>
        <strain evidence="2 3">DSM 249</strain>
    </source>
</reference>
<protein>
    <submittedName>
        <fullName evidence="2">DUF2141 domain-containing protein</fullName>
    </submittedName>
</protein>
<keyword evidence="3" id="KW-1185">Reference proteome</keyword>
<proteinExistence type="predicted"/>
<dbReference type="Proteomes" id="UP000308271">
    <property type="component" value="Unassembled WGS sequence"/>
</dbReference>
<dbReference type="Pfam" id="PF09912">
    <property type="entry name" value="DUF2141"/>
    <property type="match status" value="1"/>
</dbReference>
<feature type="signal peptide" evidence="1">
    <location>
        <begin position="1"/>
        <end position="31"/>
    </location>
</feature>
<evidence type="ECO:0000313" key="3">
    <source>
        <dbReference type="Proteomes" id="UP000308271"/>
    </source>
</evidence>
<accession>A0A5C4RZT7</accession>
<gene>
    <name evidence="2" type="ORF">FGF66_11575</name>
</gene>
<feature type="chain" id="PRO_5022740340" evidence="1">
    <location>
        <begin position="32"/>
        <end position="165"/>
    </location>
</feature>
<name>A0A5C4RZT7_CHLTI</name>
<organism evidence="2 3">
    <name type="scientific">Chlorobaculum thiosulfatiphilum</name>
    <name type="common">Chlorobium limicola f.sp. thiosulfatophilum</name>
    <dbReference type="NCBI Taxonomy" id="115852"/>
    <lineage>
        <taxon>Bacteria</taxon>
        <taxon>Pseudomonadati</taxon>
        <taxon>Chlorobiota</taxon>
        <taxon>Chlorobiia</taxon>
        <taxon>Chlorobiales</taxon>
        <taxon>Chlorobiaceae</taxon>
        <taxon>Chlorobaculum</taxon>
    </lineage>
</organism>
<keyword evidence="1" id="KW-0732">Signal</keyword>
<evidence type="ECO:0000256" key="1">
    <source>
        <dbReference type="SAM" id="SignalP"/>
    </source>
</evidence>
<dbReference type="InterPro" id="IPR018673">
    <property type="entry name" value="DUF2141"/>
</dbReference>
<comment type="caution">
    <text evidence="2">The sequence shown here is derived from an EMBL/GenBank/DDBJ whole genome shotgun (WGS) entry which is preliminary data.</text>
</comment>
<dbReference type="AlphaFoldDB" id="A0A5C4RZT7"/>
<dbReference type="OrthoDB" id="9788332at2"/>